<evidence type="ECO:0000256" key="2">
    <source>
        <dbReference type="ARBA" id="ARBA00025783"/>
    </source>
</evidence>
<name>A0A2U1NA22_ARTAN</name>
<gene>
    <name evidence="8" type="ORF">CTI12_AA289230</name>
</gene>
<dbReference type="EMBL" id="PKPP01003260">
    <property type="protein sequence ID" value="PWA70343.1"/>
    <property type="molecule type" value="Genomic_DNA"/>
</dbReference>
<dbReference type="OrthoDB" id="194443at2759"/>
<evidence type="ECO:0000256" key="3">
    <source>
        <dbReference type="ARBA" id="ARBA00047418"/>
    </source>
</evidence>
<dbReference type="Pfam" id="PF09445">
    <property type="entry name" value="Methyltransf_15"/>
    <property type="match status" value="1"/>
</dbReference>
<dbReference type="PANTHER" id="PTHR14741">
    <property type="entry name" value="S-ADENOSYLMETHIONINE-DEPENDENT METHYLTRANSFERASE RELATED"/>
    <property type="match status" value="1"/>
</dbReference>
<comment type="catalytic activity">
    <reaction evidence="6">
        <text>a 5'-end (N(7)-methyl 5'-triphosphoguanosine)-ribonucleoside in snRNA + S-adenosyl-L-methionine = a 5'-end (N(2),N(7)-dimethyl 5'-triphosphoguanosine)-ribonucleoside in snRNA + S-adenosyl-L-homocysteine + H(+)</text>
        <dbReference type="Rhea" id="RHEA:78471"/>
        <dbReference type="Rhea" id="RHEA-COMP:19085"/>
        <dbReference type="Rhea" id="RHEA-COMP:19087"/>
        <dbReference type="ChEBI" id="CHEBI:15378"/>
        <dbReference type="ChEBI" id="CHEBI:57856"/>
        <dbReference type="ChEBI" id="CHEBI:59789"/>
        <dbReference type="ChEBI" id="CHEBI:156461"/>
        <dbReference type="ChEBI" id="CHEBI:172880"/>
    </reaction>
    <physiologicalReaction direction="left-to-right" evidence="6">
        <dbReference type="Rhea" id="RHEA:78472"/>
    </physiologicalReaction>
</comment>
<organism evidence="8 9">
    <name type="scientific">Artemisia annua</name>
    <name type="common">Sweet wormwood</name>
    <dbReference type="NCBI Taxonomy" id="35608"/>
    <lineage>
        <taxon>Eukaryota</taxon>
        <taxon>Viridiplantae</taxon>
        <taxon>Streptophyta</taxon>
        <taxon>Embryophyta</taxon>
        <taxon>Tracheophyta</taxon>
        <taxon>Spermatophyta</taxon>
        <taxon>Magnoliopsida</taxon>
        <taxon>eudicotyledons</taxon>
        <taxon>Gunneridae</taxon>
        <taxon>Pentapetalae</taxon>
        <taxon>asterids</taxon>
        <taxon>campanulids</taxon>
        <taxon>Asterales</taxon>
        <taxon>Asteraceae</taxon>
        <taxon>Asteroideae</taxon>
        <taxon>Anthemideae</taxon>
        <taxon>Artemisiinae</taxon>
        <taxon>Artemisia</taxon>
    </lineage>
</organism>
<comment type="similarity">
    <text evidence="2">Belongs to the methyltransferase superfamily. Trimethylguanosine synthase family.</text>
</comment>
<dbReference type="AlphaFoldDB" id="A0A2U1NA22"/>
<comment type="catalytic activity">
    <reaction evidence="5">
        <text>a 5'-end (N(2),N(7)-dimethyl 5'-triphosphoguanosine)-ribonucleoside in snRNA + S-adenosyl-L-methionine = a 5'-end (N(2),N(2),N(7)-trimethyl 5'-triphosphoguanosine)-ribonucleoside in snRNA + S-adenosyl-L-homocysteine + H(+)</text>
        <dbReference type="Rhea" id="RHEA:78479"/>
        <dbReference type="Rhea" id="RHEA-COMP:19087"/>
        <dbReference type="Rhea" id="RHEA-COMP:19089"/>
        <dbReference type="ChEBI" id="CHEBI:15378"/>
        <dbReference type="ChEBI" id="CHEBI:57856"/>
        <dbReference type="ChEBI" id="CHEBI:59789"/>
        <dbReference type="ChEBI" id="CHEBI:167623"/>
        <dbReference type="ChEBI" id="CHEBI:172880"/>
    </reaction>
    <physiologicalReaction direction="left-to-right" evidence="5">
        <dbReference type="Rhea" id="RHEA:78480"/>
    </physiologicalReaction>
</comment>
<comment type="catalytic activity">
    <reaction evidence="4">
        <text>a 5'-end (N(7)-methyl 5'-triphosphoguanosine)-ribonucleoside in snoRNA + S-adenosyl-L-methionine = a 5'-end (N(2),N(7)-dimethyl 5'-triphosphoguanosine)-ribonucleoside in snoRNA + S-adenosyl-L-homocysteine + H(+)</text>
        <dbReference type="Rhea" id="RHEA:78475"/>
        <dbReference type="Rhea" id="RHEA-COMP:19086"/>
        <dbReference type="Rhea" id="RHEA-COMP:19088"/>
        <dbReference type="ChEBI" id="CHEBI:15378"/>
        <dbReference type="ChEBI" id="CHEBI:57856"/>
        <dbReference type="ChEBI" id="CHEBI:59789"/>
        <dbReference type="ChEBI" id="CHEBI:156461"/>
        <dbReference type="ChEBI" id="CHEBI:172880"/>
    </reaction>
    <physiologicalReaction direction="left-to-right" evidence="4">
        <dbReference type="Rhea" id="RHEA:78476"/>
    </physiologicalReaction>
</comment>
<evidence type="ECO:0000256" key="7">
    <source>
        <dbReference type="ARBA" id="ARBA00049790"/>
    </source>
</evidence>
<comment type="catalytic activity">
    <reaction evidence="3">
        <text>a 5'-end (N(2),N(7)-dimethyl 5'-triphosphoguanosine)-ribonucleoside in snoRNA + S-adenosyl-L-methionine = a 5'-end (N(2),N(2),N(7)-trimethyl 5'-triphosphoguanosine)-ribonucleoside in snoRNA + S-adenosyl-L-homocysteine + H(+)</text>
        <dbReference type="Rhea" id="RHEA:78507"/>
        <dbReference type="Rhea" id="RHEA-COMP:19088"/>
        <dbReference type="Rhea" id="RHEA-COMP:19090"/>
        <dbReference type="ChEBI" id="CHEBI:15378"/>
        <dbReference type="ChEBI" id="CHEBI:57856"/>
        <dbReference type="ChEBI" id="CHEBI:59789"/>
        <dbReference type="ChEBI" id="CHEBI:167623"/>
        <dbReference type="ChEBI" id="CHEBI:172880"/>
    </reaction>
    <physiologicalReaction direction="left-to-right" evidence="3">
        <dbReference type="Rhea" id="RHEA:78508"/>
    </physiologicalReaction>
</comment>
<dbReference type="GO" id="GO:0071164">
    <property type="term" value="F:RNA cap trimethylguanosine synthase activity"/>
    <property type="evidence" value="ECO:0007669"/>
    <property type="project" value="TreeGrafter"/>
</dbReference>
<proteinExistence type="inferred from homology"/>
<keyword evidence="9" id="KW-1185">Reference proteome</keyword>
<dbReference type="InterPro" id="IPR029063">
    <property type="entry name" value="SAM-dependent_MTases_sf"/>
</dbReference>
<protein>
    <recommendedName>
        <fullName evidence="1">Trimethylguanosine synthase</fullName>
    </recommendedName>
    <alternativeName>
        <fullName evidence="7">Cap-specific guanine-N(2) methyltransferase</fullName>
    </alternativeName>
</protein>
<evidence type="ECO:0000313" key="8">
    <source>
        <dbReference type="EMBL" id="PWA70343.1"/>
    </source>
</evidence>
<dbReference type="Proteomes" id="UP000245207">
    <property type="component" value="Unassembled WGS sequence"/>
</dbReference>
<comment type="caution">
    <text evidence="8">The sequence shown here is derived from an EMBL/GenBank/DDBJ whole genome shotgun (WGS) entry which is preliminary data.</text>
</comment>
<evidence type="ECO:0000313" key="9">
    <source>
        <dbReference type="Proteomes" id="UP000245207"/>
    </source>
</evidence>
<evidence type="ECO:0000256" key="4">
    <source>
        <dbReference type="ARBA" id="ARBA00048740"/>
    </source>
</evidence>
<dbReference type="InterPro" id="IPR019012">
    <property type="entry name" value="RNA_cap_Gua-N2-MeTrfase"/>
</dbReference>
<dbReference type="GO" id="GO:0005634">
    <property type="term" value="C:nucleus"/>
    <property type="evidence" value="ECO:0007669"/>
    <property type="project" value="TreeGrafter"/>
</dbReference>
<dbReference type="Gene3D" id="3.40.50.150">
    <property type="entry name" value="Vaccinia Virus protein VP39"/>
    <property type="match status" value="1"/>
</dbReference>
<evidence type="ECO:0000256" key="1">
    <source>
        <dbReference type="ARBA" id="ARBA00018517"/>
    </source>
</evidence>
<evidence type="ECO:0000256" key="5">
    <source>
        <dbReference type="ARBA" id="ARBA00048763"/>
    </source>
</evidence>
<reference evidence="8 9" key="1">
    <citation type="journal article" date="2018" name="Mol. Plant">
        <title>The genome of Artemisia annua provides insight into the evolution of Asteraceae family and artemisinin biosynthesis.</title>
        <authorList>
            <person name="Shen Q."/>
            <person name="Zhang L."/>
            <person name="Liao Z."/>
            <person name="Wang S."/>
            <person name="Yan T."/>
            <person name="Shi P."/>
            <person name="Liu M."/>
            <person name="Fu X."/>
            <person name="Pan Q."/>
            <person name="Wang Y."/>
            <person name="Lv Z."/>
            <person name="Lu X."/>
            <person name="Zhang F."/>
            <person name="Jiang W."/>
            <person name="Ma Y."/>
            <person name="Chen M."/>
            <person name="Hao X."/>
            <person name="Li L."/>
            <person name="Tang Y."/>
            <person name="Lv G."/>
            <person name="Zhou Y."/>
            <person name="Sun X."/>
            <person name="Brodelius P.E."/>
            <person name="Rose J.K.C."/>
            <person name="Tang K."/>
        </authorList>
    </citation>
    <scope>NUCLEOTIDE SEQUENCE [LARGE SCALE GENOMIC DNA]</scope>
    <source>
        <strain evidence="9">cv. Huhao1</strain>
        <tissue evidence="8">Leaf</tissue>
    </source>
</reference>
<dbReference type="STRING" id="35608.A0A2U1NA22"/>
<sequence>MEEFHSILIDKVAISFSCKMMCHHEDCKLDNRFRADTVFLSPQWGGPEYTKARNFDINTMLKPLDGQFLFNVAKEIAPRIVMFLPRNGDIDQPILHGHLRSIKRIDFVLENHYFSRMNAIQLNV</sequence>
<evidence type="ECO:0000256" key="6">
    <source>
        <dbReference type="ARBA" id="ARBA00049075"/>
    </source>
</evidence>
<accession>A0A2U1NA22</accession>
<dbReference type="PANTHER" id="PTHR14741:SF32">
    <property type="entry name" value="TRIMETHYLGUANOSINE SYNTHASE"/>
    <property type="match status" value="1"/>
</dbReference>